<organism evidence="1 2">
    <name type="scientific">Sporomusa ovata</name>
    <dbReference type="NCBI Taxonomy" id="2378"/>
    <lineage>
        <taxon>Bacteria</taxon>
        <taxon>Bacillati</taxon>
        <taxon>Bacillota</taxon>
        <taxon>Negativicutes</taxon>
        <taxon>Selenomonadales</taxon>
        <taxon>Sporomusaceae</taxon>
        <taxon>Sporomusa</taxon>
    </lineage>
</organism>
<sequence length="74" mass="9034">MINMTKEYLEGKIESFAYNLDFSYELEKRYKKMRREEEDYCDLIYEFLYEEGVARYNGLSEIASKNWFISNTIT</sequence>
<protein>
    <submittedName>
        <fullName evidence="1">Uncharacterized protein</fullName>
    </submittedName>
</protein>
<keyword evidence="2" id="KW-1185">Reference proteome</keyword>
<evidence type="ECO:0000313" key="2">
    <source>
        <dbReference type="Proteomes" id="UP000049855"/>
    </source>
</evidence>
<dbReference type="AlphaFoldDB" id="A0A0U1L2F5"/>
<evidence type="ECO:0000313" key="1">
    <source>
        <dbReference type="EMBL" id="CQR73838.1"/>
    </source>
</evidence>
<proteinExistence type="predicted"/>
<accession>A0A0U1L2F5</accession>
<name>A0A0U1L2F5_9FIRM</name>
<reference evidence="2" key="1">
    <citation type="submission" date="2015-03" db="EMBL/GenBank/DDBJ databases">
        <authorList>
            <person name="Nijsse Bart"/>
        </authorList>
    </citation>
    <scope>NUCLEOTIDE SEQUENCE [LARGE SCALE GENOMIC DNA]</scope>
</reference>
<dbReference type="Proteomes" id="UP000049855">
    <property type="component" value="Unassembled WGS sequence"/>
</dbReference>
<gene>
    <name evidence="1" type="ORF">SpAn4DRAFT_0300</name>
</gene>
<dbReference type="EMBL" id="CTRP01000014">
    <property type="protein sequence ID" value="CQR73838.1"/>
    <property type="molecule type" value="Genomic_DNA"/>
</dbReference>